<keyword evidence="9" id="KW-1185">Reference proteome</keyword>
<keyword evidence="6" id="KW-1133">Transmembrane helix</keyword>
<keyword evidence="4" id="KW-0325">Glycoprotein</keyword>
<keyword evidence="3 6" id="KW-0472">Membrane</keyword>
<dbReference type="Gene3D" id="2.60.40.10">
    <property type="entry name" value="Immunoglobulins"/>
    <property type="match status" value="1"/>
</dbReference>
<evidence type="ECO:0008006" key="10">
    <source>
        <dbReference type="Google" id="ProtNLM"/>
    </source>
</evidence>
<evidence type="ECO:0000313" key="8">
    <source>
        <dbReference type="EMBL" id="KAL2079237.1"/>
    </source>
</evidence>
<evidence type="ECO:0000256" key="6">
    <source>
        <dbReference type="SAM" id="Phobius"/>
    </source>
</evidence>
<evidence type="ECO:0000256" key="4">
    <source>
        <dbReference type="ARBA" id="ARBA00023180"/>
    </source>
</evidence>
<dbReference type="PANTHER" id="PTHR12080:SF48">
    <property type="entry name" value="IMMUNOGLOBULIN SUBTYPE DOMAIN-CONTAINING PROTEIN"/>
    <property type="match status" value="1"/>
</dbReference>
<feature type="compositionally biased region" description="Basic and acidic residues" evidence="5">
    <location>
        <begin position="373"/>
        <end position="388"/>
    </location>
</feature>
<gene>
    <name evidence="8" type="ORF">ACEWY4_024981</name>
</gene>
<evidence type="ECO:0000256" key="2">
    <source>
        <dbReference type="ARBA" id="ARBA00022729"/>
    </source>
</evidence>
<feature type="chain" id="PRO_5044747754" description="Ig-like domain-containing protein" evidence="7">
    <location>
        <begin position="21"/>
        <end position="427"/>
    </location>
</feature>
<accession>A0ABD1IW93</accession>
<comment type="caution">
    <text evidence="8">The sequence shown here is derived from an EMBL/GenBank/DDBJ whole genome shotgun (WGS) entry which is preliminary data.</text>
</comment>
<comment type="subcellular location">
    <subcellularLocation>
        <location evidence="1">Membrane</location>
    </subcellularLocation>
</comment>
<name>A0ABD1IW93_9TELE</name>
<organism evidence="8 9">
    <name type="scientific">Coilia grayii</name>
    <name type="common">Gray's grenadier anchovy</name>
    <dbReference type="NCBI Taxonomy" id="363190"/>
    <lineage>
        <taxon>Eukaryota</taxon>
        <taxon>Metazoa</taxon>
        <taxon>Chordata</taxon>
        <taxon>Craniata</taxon>
        <taxon>Vertebrata</taxon>
        <taxon>Euteleostomi</taxon>
        <taxon>Actinopterygii</taxon>
        <taxon>Neopterygii</taxon>
        <taxon>Teleostei</taxon>
        <taxon>Clupei</taxon>
        <taxon>Clupeiformes</taxon>
        <taxon>Clupeoidei</taxon>
        <taxon>Engraulidae</taxon>
        <taxon>Coilinae</taxon>
        <taxon>Coilia</taxon>
    </lineage>
</organism>
<feature type="region of interest" description="Disordered" evidence="5">
    <location>
        <begin position="296"/>
        <end position="342"/>
    </location>
</feature>
<protein>
    <recommendedName>
        <fullName evidence="10">Ig-like domain-containing protein</fullName>
    </recommendedName>
</protein>
<feature type="region of interest" description="Disordered" evidence="5">
    <location>
        <begin position="372"/>
        <end position="410"/>
    </location>
</feature>
<dbReference type="AlphaFoldDB" id="A0ABD1IW93"/>
<feature type="compositionally biased region" description="Polar residues" evidence="5">
    <location>
        <begin position="303"/>
        <end position="318"/>
    </location>
</feature>
<evidence type="ECO:0000256" key="5">
    <source>
        <dbReference type="SAM" id="MobiDB-lite"/>
    </source>
</evidence>
<dbReference type="InterPro" id="IPR013783">
    <property type="entry name" value="Ig-like_fold"/>
</dbReference>
<dbReference type="Proteomes" id="UP001591681">
    <property type="component" value="Unassembled WGS sequence"/>
</dbReference>
<reference evidence="8 9" key="1">
    <citation type="submission" date="2024-09" db="EMBL/GenBank/DDBJ databases">
        <title>A chromosome-level genome assembly of Gray's grenadier anchovy, Coilia grayii.</title>
        <authorList>
            <person name="Fu Z."/>
        </authorList>
    </citation>
    <scope>NUCLEOTIDE SEQUENCE [LARGE SCALE GENOMIC DNA]</scope>
    <source>
        <strain evidence="8">G4</strain>
        <tissue evidence="8">Muscle</tissue>
    </source>
</reference>
<keyword evidence="2 7" id="KW-0732">Signal</keyword>
<feature type="signal peptide" evidence="7">
    <location>
        <begin position="1"/>
        <end position="20"/>
    </location>
</feature>
<evidence type="ECO:0000313" key="9">
    <source>
        <dbReference type="Proteomes" id="UP001591681"/>
    </source>
</evidence>
<evidence type="ECO:0000256" key="3">
    <source>
        <dbReference type="ARBA" id="ARBA00023136"/>
    </source>
</evidence>
<keyword evidence="6" id="KW-0812">Transmembrane</keyword>
<evidence type="ECO:0000256" key="1">
    <source>
        <dbReference type="ARBA" id="ARBA00004370"/>
    </source>
</evidence>
<feature type="transmembrane region" description="Helical" evidence="6">
    <location>
        <begin position="225"/>
        <end position="247"/>
    </location>
</feature>
<proteinExistence type="predicted"/>
<dbReference type="InterPro" id="IPR015631">
    <property type="entry name" value="CD2/SLAM_rcpt"/>
</dbReference>
<dbReference type="PANTHER" id="PTHR12080">
    <property type="entry name" value="SIGNALING LYMPHOCYTIC ACTIVATION MOLECULE"/>
    <property type="match status" value="1"/>
</dbReference>
<sequence length="427" mass="47456">MRSATILIWFTSALVTVCLGSIVPTEIYGIKKQSIYLDFAANFSSLTEPKFWLRRENGARLVKNNKVDPKKSVKVQYFSGNFSVRLNHLTESDSGIYEAYDAQEWQEDLLASYKLVVLEAVPKPNIRTSLKHSHGNTPGQNCSFLVNCSASSSWASFNCDRQECKQLGSSLAHRVTIVLNNDNGSIECFVSNPASTHRASRQLPKTCIEDSQEKTEPSSHLQRDITLITSVACAAVLLLLCGTLLVMRRRAVKSKETSQKQRDIPTVIVTGSDADRSSGQEATSIYSVINKSARCSGVDDPAQISQTNKNKTSRSTNAEGEHRSPRQQKNRGKQCPLQEDSNMTIYTTATKPLEKHRPLEDKDRTIYATATKPLEEKRPLKDADRKIYDTPTATTRQSSPEAMNTTQTGAAQPDTVYYTLGHVRSDL</sequence>
<dbReference type="EMBL" id="JBHFQA010000022">
    <property type="protein sequence ID" value="KAL2079237.1"/>
    <property type="molecule type" value="Genomic_DNA"/>
</dbReference>
<dbReference type="GO" id="GO:0016020">
    <property type="term" value="C:membrane"/>
    <property type="evidence" value="ECO:0007669"/>
    <property type="project" value="UniProtKB-SubCell"/>
</dbReference>
<evidence type="ECO:0000256" key="7">
    <source>
        <dbReference type="SAM" id="SignalP"/>
    </source>
</evidence>
<feature type="compositionally biased region" description="Polar residues" evidence="5">
    <location>
        <begin position="391"/>
        <end position="410"/>
    </location>
</feature>